<keyword evidence="1" id="KW-0227">DNA damage</keyword>
<evidence type="ECO:0000256" key="1">
    <source>
        <dbReference type="RuleBase" id="RU368018"/>
    </source>
</evidence>
<comment type="catalytic activity">
    <reaction evidence="1">
        <text>S-ubiquitinyl-[E2 ubiquitin-conjugating enzyme]-L-cysteine + [acceptor protein]-L-lysine = [E2 ubiquitin-conjugating enzyme]-L-cysteine + N(6)-ubiquitinyl-[acceptor protein]-L-lysine.</text>
        <dbReference type="EC" id="2.3.2.27"/>
    </reaction>
</comment>
<keyword evidence="1" id="KW-0808">Transferase</keyword>
<organism evidence="2 3">
    <name type="scientific">Lipomyces starkeyi NRRL Y-11557</name>
    <dbReference type="NCBI Taxonomy" id="675824"/>
    <lineage>
        <taxon>Eukaryota</taxon>
        <taxon>Fungi</taxon>
        <taxon>Dikarya</taxon>
        <taxon>Ascomycota</taxon>
        <taxon>Saccharomycotina</taxon>
        <taxon>Lipomycetes</taxon>
        <taxon>Lipomycetales</taxon>
        <taxon>Lipomycetaceae</taxon>
        <taxon>Lipomyces</taxon>
    </lineage>
</organism>
<dbReference type="Gene3D" id="3.90.1150.220">
    <property type="match status" value="1"/>
</dbReference>
<comment type="function">
    <text evidence="1">Acts in a DNA repair pathway for removal of UV-induced DNA damage that is distinct from classical nucleotide excision repair and in repair of ionizing radiation damage. Functions in homologous recombination repair of DNA double strand breaks and in recovery of stalled replication forks.</text>
</comment>
<keyword evidence="1" id="KW-0862">Zinc</keyword>
<keyword evidence="1" id="KW-0234">DNA repair</keyword>
<keyword evidence="1" id="KW-0479">Metal-binding</keyword>
<keyword evidence="1" id="KW-0863">Zinc-finger</keyword>
<dbReference type="InterPro" id="IPR011513">
    <property type="entry name" value="Nse1"/>
</dbReference>
<dbReference type="AlphaFoldDB" id="A0A1E3Q9S2"/>
<comment type="subunit">
    <text evidence="1">Component of the Smc5-Smc6 complex.</text>
</comment>
<gene>
    <name evidence="2" type="ORF">LIPSTDRAFT_69908</name>
</gene>
<dbReference type="OrthoDB" id="185455at2759"/>
<keyword evidence="1" id="KW-0233">DNA recombination</keyword>
<evidence type="ECO:0000313" key="2">
    <source>
        <dbReference type="EMBL" id="ODQ74318.1"/>
    </source>
</evidence>
<comment type="similarity">
    <text evidence="1">Belongs to the NSE1 family.</text>
</comment>
<dbReference type="GO" id="GO:0061630">
    <property type="term" value="F:ubiquitin protein ligase activity"/>
    <property type="evidence" value="ECO:0007669"/>
    <property type="project" value="UniProtKB-EC"/>
</dbReference>
<name>A0A1E3Q9S2_LIPST</name>
<dbReference type="GO" id="GO:0006310">
    <property type="term" value="P:DNA recombination"/>
    <property type="evidence" value="ECO:0007669"/>
    <property type="project" value="UniProtKB-KW"/>
</dbReference>
<keyword evidence="1" id="KW-0539">Nucleus</keyword>
<dbReference type="EMBL" id="KV454292">
    <property type="protein sequence ID" value="ODQ74318.1"/>
    <property type="molecule type" value="Genomic_DNA"/>
</dbReference>
<protein>
    <recommendedName>
        <fullName evidence="1">Non-structural maintenance of chromosomes element 1 homolog</fullName>
        <ecNumber evidence="1">2.3.2.27</ecNumber>
    </recommendedName>
</protein>
<comment type="subcellular location">
    <subcellularLocation>
        <location evidence="1">Nucleus</location>
    </subcellularLocation>
</comment>
<reference evidence="2 3" key="1">
    <citation type="journal article" date="2016" name="Proc. Natl. Acad. Sci. U.S.A.">
        <title>Comparative genomics of biotechnologically important yeasts.</title>
        <authorList>
            <person name="Riley R."/>
            <person name="Haridas S."/>
            <person name="Wolfe K.H."/>
            <person name="Lopes M.R."/>
            <person name="Hittinger C.T."/>
            <person name="Goeker M."/>
            <person name="Salamov A.A."/>
            <person name="Wisecaver J.H."/>
            <person name="Long T.M."/>
            <person name="Calvey C.H."/>
            <person name="Aerts A.L."/>
            <person name="Barry K.W."/>
            <person name="Choi C."/>
            <person name="Clum A."/>
            <person name="Coughlan A.Y."/>
            <person name="Deshpande S."/>
            <person name="Douglass A.P."/>
            <person name="Hanson S.J."/>
            <person name="Klenk H.-P."/>
            <person name="LaButti K.M."/>
            <person name="Lapidus A."/>
            <person name="Lindquist E.A."/>
            <person name="Lipzen A.M."/>
            <person name="Meier-Kolthoff J.P."/>
            <person name="Ohm R.A."/>
            <person name="Otillar R.P."/>
            <person name="Pangilinan J.L."/>
            <person name="Peng Y."/>
            <person name="Rokas A."/>
            <person name="Rosa C.A."/>
            <person name="Scheuner C."/>
            <person name="Sibirny A.A."/>
            <person name="Slot J.C."/>
            <person name="Stielow J.B."/>
            <person name="Sun H."/>
            <person name="Kurtzman C.P."/>
            <person name="Blackwell M."/>
            <person name="Grigoriev I.V."/>
            <person name="Jeffries T.W."/>
        </authorList>
    </citation>
    <scope>NUCLEOTIDE SEQUENCE [LARGE SCALE GENOMIC DNA]</scope>
    <source>
        <strain evidence="2 3">NRRL Y-11557</strain>
    </source>
</reference>
<dbReference type="GO" id="GO:0030915">
    <property type="term" value="C:Smc5-Smc6 complex"/>
    <property type="evidence" value="ECO:0007669"/>
    <property type="project" value="UniProtKB-UniRule"/>
</dbReference>
<dbReference type="Pfam" id="PF07574">
    <property type="entry name" value="SMC_Nse1"/>
    <property type="match status" value="1"/>
</dbReference>
<proteinExistence type="inferred from homology"/>
<dbReference type="Proteomes" id="UP000094385">
    <property type="component" value="Unassembled WGS sequence"/>
</dbReference>
<sequence length="101" mass="11527">MSAEERDLTDVHRALIQAFIVNRRFTSQELQKALASILTVSNQIARNDTEVAPEITARDITEEQIDDYIGAANSALYHLDYEIRCLTDSDNSLMWQLQVLE</sequence>
<dbReference type="GO" id="GO:0008270">
    <property type="term" value="F:zinc ion binding"/>
    <property type="evidence" value="ECO:0007669"/>
    <property type="project" value="UniProtKB-KW"/>
</dbReference>
<keyword evidence="1" id="KW-0833">Ubl conjugation pathway</keyword>
<dbReference type="EC" id="2.3.2.27" evidence="1"/>
<dbReference type="GO" id="GO:0005634">
    <property type="term" value="C:nucleus"/>
    <property type="evidence" value="ECO:0007669"/>
    <property type="project" value="UniProtKB-SubCell"/>
</dbReference>
<evidence type="ECO:0000313" key="3">
    <source>
        <dbReference type="Proteomes" id="UP000094385"/>
    </source>
</evidence>
<accession>A0A1E3Q9S2</accession>
<keyword evidence="3" id="KW-1185">Reference proteome</keyword>
<dbReference type="GO" id="GO:0006281">
    <property type="term" value="P:DNA repair"/>
    <property type="evidence" value="ECO:0007669"/>
    <property type="project" value="UniProtKB-UniRule"/>
</dbReference>